<dbReference type="InterPro" id="IPR025363">
    <property type="entry name" value="DUF4267"/>
</dbReference>
<accession>A0AAN6EUQ9</accession>
<keyword evidence="2" id="KW-0472">Membrane</keyword>
<evidence type="ECO:0000256" key="1">
    <source>
        <dbReference type="SAM" id="MobiDB-lite"/>
    </source>
</evidence>
<feature type="region of interest" description="Disordered" evidence="1">
    <location>
        <begin position="46"/>
        <end position="65"/>
    </location>
</feature>
<name>A0AAN6EUQ9_EXODE</name>
<dbReference type="Pfam" id="PF14087">
    <property type="entry name" value="DUF4267"/>
    <property type="match status" value="1"/>
</dbReference>
<gene>
    <name evidence="3" type="ORF">HRR80_005463</name>
</gene>
<evidence type="ECO:0000313" key="4">
    <source>
        <dbReference type="Proteomes" id="UP001161757"/>
    </source>
</evidence>
<dbReference type="Proteomes" id="UP001161757">
    <property type="component" value="Unassembled WGS sequence"/>
</dbReference>
<evidence type="ECO:0000313" key="3">
    <source>
        <dbReference type="EMBL" id="KAJ8990686.1"/>
    </source>
</evidence>
<feature type="compositionally biased region" description="Low complexity" evidence="1">
    <location>
        <begin position="47"/>
        <end position="59"/>
    </location>
</feature>
<sequence>MDLSPSTWRLLGLFVSASYIALGTFSISCPALAAKCFGIYPDDNDNDNSTGTSTSSNPTREADTSGHIPLATAREKHVAAVSTSMLLLGGRDLSIGIALAWLGLDRQQDPRAMGAVILSGSLLSVVDVYEIWRLRGSGWAALFAAGAGVWMGVGYGLIQ</sequence>
<dbReference type="AlphaFoldDB" id="A0AAN6EUQ9"/>
<keyword evidence="2" id="KW-0812">Transmembrane</keyword>
<protein>
    <submittedName>
        <fullName evidence="3">Uncharacterized protein</fullName>
    </submittedName>
</protein>
<keyword evidence="2" id="KW-1133">Transmembrane helix</keyword>
<dbReference type="EMBL" id="JAJGCB010000010">
    <property type="protein sequence ID" value="KAJ8990686.1"/>
    <property type="molecule type" value="Genomic_DNA"/>
</dbReference>
<evidence type="ECO:0000256" key="2">
    <source>
        <dbReference type="SAM" id="Phobius"/>
    </source>
</evidence>
<proteinExistence type="predicted"/>
<organism evidence="3 4">
    <name type="scientific">Exophiala dermatitidis</name>
    <name type="common">Black yeast-like fungus</name>
    <name type="synonym">Wangiella dermatitidis</name>
    <dbReference type="NCBI Taxonomy" id="5970"/>
    <lineage>
        <taxon>Eukaryota</taxon>
        <taxon>Fungi</taxon>
        <taxon>Dikarya</taxon>
        <taxon>Ascomycota</taxon>
        <taxon>Pezizomycotina</taxon>
        <taxon>Eurotiomycetes</taxon>
        <taxon>Chaetothyriomycetidae</taxon>
        <taxon>Chaetothyriales</taxon>
        <taxon>Herpotrichiellaceae</taxon>
        <taxon>Exophiala</taxon>
    </lineage>
</organism>
<reference evidence="3" key="1">
    <citation type="submission" date="2023-01" db="EMBL/GenBank/DDBJ databases">
        <title>Exophiala dermititidis isolated from Cystic Fibrosis Patient.</title>
        <authorList>
            <person name="Kurbessoian T."/>
            <person name="Crocker A."/>
            <person name="Murante D."/>
            <person name="Hogan D.A."/>
            <person name="Stajich J.E."/>
        </authorList>
    </citation>
    <scope>NUCLEOTIDE SEQUENCE</scope>
    <source>
        <strain evidence="3">Ex8</strain>
    </source>
</reference>
<feature type="transmembrane region" description="Helical" evidence="2">
    <location>
        <begin position="138"/>
        <end position="158"/>
    </location>
</feature>
<comment type="caution">
    <text evidence="3">The sequence shown here is derived from an EMBL/GenBank/DDBJ whole genome shotgun (WGS) entry which is preliminary data.</text>
</comment>